<gene>
    <name evidence="2" type="ORF">SAMN05216337_101916</name>
</gene>
<accession>A0A1G6ZSF8</accession>
<dbReference type="AlphaFoldDB" id="A0A1G6ZSF8"/>
<dbReference type="InterPro" id="IPR000073">
    <property type="entry name" value="AB_hydrolase_1"/>
</dbReference>
<dbReference type="Gene3D" id="3.30.70.1230">
    <property type="entry name" value="Nucleotide cyclase"/>
    <property type="match status" value="1"/>
</dbReference>
<evidence type="ECO:0000313" key="2">
    <source>
        <dbReference type="EMBL" id="SDE05167.1"/>
    </source>
</evidence>
<dbReference type="Proteomes" id="UP000199245">
    <property type="component" value="Unassembled WGS sequence"/>
</dbReference>
<dbReference type="PRINTS" id="PR00111">
    <property type="entry name" value="ABHYDROLASE"/>
</dbReference>
<dbReference type="EMBL" id="FMZW01000019">
    <property type="protein sequence ID" value="SDE05167.1"/>
    <property type="molecule type" value="Genomic_DNA"/>
</dbReference>
<dbReference type="PROSITE" id="PS50125">
    <property type="entry name" value="GUANYLATE_CYCLASE_2"/>
    <property type="match status" value="1"/>
</dbReference>
<dbReference type="PANTHER" id="PTHR43433">
    <property type="entry name" value="HYDROLASE, ALPHA/BETA FOLD FAMILY PROTEIN"/>
    <property type="match status" value="1"/>
</dbReference>
<feature type="domain" description="Guanylate cyclase" evidence="1">
    <location>
        <begin position="12"/>
        <end position="127"/>
    </location>
</feature>
<dbReference type="Gene3D" id="3.40.50.1820">
    <property type="entry name" value="alpha/beta hydrolase"/>
    <property type="match status" value="1"/>
</dbReference>
<dbReference type="GO" id="GO:0004016">
    <property type="term" value="F:adenylate cyclase activity"/>
    <property type="evidence" value="ECO:0007669"/>
    <property type="project" value="UniProtKB-ARBA"/>
</dbReference>
<dbReference type="InterPro" id="IPR029787">
    <property type="entry name" value="Nucleotide_cyclase"/>
</dbReference>
<dbReference type="Pfam" id="PF00211">
    <property type="entry name" value="Guanylate_cyc"/>
    <property type="match status" value="1"/>
</dbReference>
<dbReference type="SUPFAM" id="SSF53474">
    <property type="entry name" value="alpha/beta-Hydrolases"/>
    <property type="match status" value="1"/>
</dbReference>
<reference evidence="2 3" key="1">
    <citation type="submission" date="2016-10" db="EMBL/GenBank/DDBJ databases">
        <authorList>
            <person name="de Groot N.N."/>
        </authorList>
    </citation>
    <scope>NUCLEOTIDE SEQUENCE [LARGE SCALE GENOMIC DNA]</scope>
    <source>
        <strain evidence="2 3">R5</strain>
    </source>
</reference>
<sequence length="467" mass="51153">MGGEHGERRLAAVLAADVAGYSRLMGADEEGTLARLKAVRKTLVDPAIAAHRGRIVKTTGDGMLVEFASAVDAVRSAVEVQRNMAEQNASVPSDQRVEFRIGIHVGDIIFDENDIFGEGVNIAARLEGICDSGGICVSAVVFEQVDRKIDVSFRSRGLQRLKNIERPIDVYAAVLNKSADDCRAAPASQQIRYCRANDGVRLAYSEVGSGPPLVKTANWLSHLELDWESPIYRHMLVELAKRNTVLRYDARGSGLSDWDVGDISLDAWVGDLKAVVDTSGLQRFPLFGYSQGCAVSVVFAARYPDRVSKLVLYGGFALGRYKRPSVTAADLERYKATATLMRLGWDSDEPTFRQLLTSQLAPTATVEQAAAFNVMQRKSTSPDNAVRYYETVSNFDVTELLPRVSVPTLVLHVRDDLMVPVEEGRRLAAGIPSARFVALPGRNHALLETDPGMAQFLEEVSYFLETG</sequence>
<proteinExistence type="predicted"/>
<dbReference type="RefSeq" id="WP_092084395.1">
    <property type="nucleotide sequence ID" value="NZ_FMZW01000019.1"/>
</dbReference>
<dbReference type="InterPro" id="IPR050471">
    <property type="entry name" value="AB_hydrolase"/>
</dbReference>
<dbReference type="SUPFAM" id="SSF55073">
    <property type="entry name" value="Nucleotide cyclase"/>
    <property type="match status" value="1"/>
</dbReference>
<dbReference type="Pfam" id="PF00561">
    <property type="entry name" value="Abhydrolase_1"/>
    <property type="match status" value="1"/>
</dbReference>
<dbReference type="PANTHER" id="PTHR43433:SF8">
    <property type="entry name" value="BIFUNCTIONAL LIPASE_ADENYLATE CYCLASE LIPJ"/>
    <property type="match status" value="1"/>
</dbReference>
<evidence type="ECO:0000313" key="3">
    <source>
        <dbReference type="Proteomes" id="UP000199245"/>
    </source>
</evidence>
<dbReference type="InterPro" id="IPR001054">
    <property type="entry name" value="A/G_cyclase"/>
</dbReference>
<dbReference type="CDD" id="cd07302">
    <property type="entry name" value="CHD"/>
    <property type="match status" value="1"/>
</dbReference>
<protein>
    <submittedName>
        <fullName evidence="2">Adenylate cyclase, class 3</fullName>
    </submittedName>
</protein>
<dbReference type="InterPro" id="IPR029058">
    <property type="entry name" value="AB_hydrolase_fold"/>
</dbReference>
<evidence type="ECO:0000259" key="1">
    <source>
        <dbReference type="PROSITE" id="PS50125"/>
    </source>
</evidence>
<dbReference type="GO" id="GO:0009190">
    <property type="term" value="P:cyclic nucleotide biosynthetic process"/>
    <property type="evidence" value="ECO:0007669"/>
    <property type="project" value="InterPro"/>
</dbReference>
<name>A0A1G6ZSF8_9BRAD</name>
<organism evidence="2 3">
    <name type="scientific">Bradyrhizobium brasilense</name>
    <dbReference type="NCBI Taxonomy" id="1419277"/>
    <lineage>
        <taxon>Bacteria</taxon>
        <taxon>Pseudomonadati</taxon>
        <taxon>Pseudomonadota</taxon>
        <taxon>Alphaproteobacteria</taxon>
        <taxon>Hyphomicrobiales</taxon>
        <taxon>Nitrobacteraceae</taxon>
        <taxon>Bradyrhizobium</taxon>
    </lineage>
</organism>
<dbReference type="GO" id="GO:0035556">
    <property type="term" value="P:intracellular signal transduction"/>
    <property type="evidence" value="ECO:0007669"/>
    <property type="project" value="InterPro"/>
</dbReference>